<reference evidence="2" key="1">
    <citation type="submission" date="2022-03" db="EMBL/GenBank/DDBJ databases">
        <authorList>
            <person name="Legras J.-L."/>
            <person name="Devillers H."/>
            <person name="Grondin C."/>
        </authorList>
    </citation>
    <scope>NUCLEOTIDE SEQUENCE</scope>
    <source>
        <strain evidence="2">CLIB 1423</strain>
    </source>
</reference>
<feature type="compositionally biased region" description="Basic and acidic residues" evidence="1">
    <location>
        <begin position="484"/>
        <end position="495"/>
    </location>
</feature>
<sequence length="739" mass="80912">MSSPSSSKVDDFLSSLSSMSQQKLSEDSQRQRQLQRNIDELRSKSNSVSPVRPPPKPARPLAADVSNKKLTDIPSIKFNRSGSRSGTGMTAGSEDKPPPMPLRRADIDRDEGPAPRLPMRKPSRPDRPTYVDNEEGSAPRLPTRKSSRPERPPRHADVEPKQSADLVDLNLDLVRPVAPKSSVAPRGASGSTYDILKEVQAPSTYNFQAKSSNKQANPEPTYNSFTHMEKSIKTGGVRNLDDHMPLKSKPPVPIRSSNGGWLSSSLDNSKTASTVQAQSIVKPRHLDIIAATGSARNSSTYSNSGASTSPTHKQQYIPQDNGPNAIKIIQSSPKRERNSMSWLDSAVNKSPEQPNRGIIVVKNRNPPVAPSPARSALESTQEKKPEASKPPKPERKFEKSLNKLEVEEPKSEALSQLEKLRKSPIKAGGSGETLEDDRLEYLKRFDRMKNSSLTSSLDKSPTKSSILKYEEQDSKMIREQLDKAKNFKGKSEIAKDGATPPLKPAKPARPSVISYEQKDSEILRSQMKKLNSRPTLGRKEEDQPEGLKALANLKAAKPPAKPAAPKTEALKKFEDLKSRHNVVAAKEAEEEKPREDPSASFQNKLSNILRANTLPRLDGKEEKSSSPGVHRSSTFPKSASKSNEKRLDTAGAKLSHATKTRSKGPKRKLPGSMKKSGTSGSTNTQPSSTTSLSSATPDPAQATIPDFKKKAPPIVNREGKRNALENLKPSRNFSGELFI</sequence>
<feature type="compositionally biased region" description="Polar residues" evidence="1">
    <location>
        <begin position="599"/>
        <end position="610"/>
    </location>
</feature>
<feature type="region of interest" description="Disordered" evidence="1">
    <location>
        <begin position="1"/>
        <end position="165"/>
    </location>
</feature>
<feature type="compositionally biased region" description="Polar residues" evidence="1">
    <location>
        <begin position="310"/>
        <end position="322"/>
    </location>
</feature>
<protein>
    <submittedName>
        <fullName evidence="2">Uncharacterized protein</fullName>
    </submittedName>
</protein>
<dbReference type="Proteomes" id="UP000837801">
    <property type="component" value="Unassembled WGS sequence"/>
</dbReference>
<feature type="compositionally biased region" description="Basic and acidic residues" evidence="1">
    <location>
        <begin position="586"/>
        <end position="597"/>
    </location>
</feature>
<feature type="compositionally biased region" description="Basic residues" evidence="1">
    <location>
        <begin position="656"/>
        <end position="669"/>
    </location>
</feature>
<feature type="compositionally biased region" description="Low complexity" evidence="1">
    <location>
        <begin position="297"/>
        <end position="309"/>
    </location>
</feature>
<feature type="compositionally biased region" description="Polar residues" evidence="1">
    <location>
        <begin position="339"/>
        <end position="353"/>
    </location>
</feature>
<feature type="region of interest" description="Disordered" evidence="1">
    <location>
        <begin position="581"/>
        <end position="739"/>
    </location>
</feature>
<feature type="compositionally biased region" description="Polar residues" evidence="1">
    <location>
        <begin position="255"/>
        <end position="279"/>
    </location>
</feature>
<feature type="compositionally biased region" description="Low complexity" evidence="1">
    <location>
        <begin position="671"/>
        <end position="696"/>
    </location>
</feature>
<name>A0A9P0VWE9_9ASCO</name>
<evidence type="ECO:0000313" key="3">
    <source>
        <dbReference type="Proteomes" id="UP000837801"/>
    </source>
</evidence>
<feature type="compositionally biased region" description="Polar residues" evidence="1">
    <location>
        <begin position="78"/>
        <end position="90"/>
    </location>
</feature>
<comment type="caution">
    <text evidence="2">The sequence shown here is derived from an EMBL/GenBank/DDBJ whole genome shotgun (WGS) entry which is preliminary data.</text>
</comment>
<accession>A0A9P0VWE9</accession>
<dbReference type="AlphaFoldDB" id="A0A9P0VWE9"/>
<feature type="compositionally biased region" description="Low complexity" evidence="1">
    <location>
        <begin position="547"/>
        <end position="567"/>
    </location>
</feature>
<feature type="region of interest" description="Disordered" evidence="1">
    <location>
        <begin position="236"/>
        <end position="436"/>
    </location>
</feature>
<dbReference type="EMBL" id="CAKXYY010000002">
    <property type="protein sequence ID" value="CAH2350868.1"/>
    <property type="molecule type" value="Genomic_DNA"/>
</dbReference>
<feature type="region of interest" description="Disordered" evidence="1">
    <location>
        <begin position="484"/>
        <end position="567"/>
    </location>
</feature>
<proteinExistence type="predicted"/>
<evidence type="ECO:0000256" key="1">
    <source>
        <dbReference type="SAM" id="MobiDB-lite"/>
    </source>
</evidence>
<feature type="region of interest" description="Disordered" evidence="1">
    <location>
        <begin position="449"/>
        <end position="471"/>
    </location>
</feature>
<feature type="compositionally biased region" description="Basic and acidic residues" evidence="1">
    <location>
        <begin position="147"/>
        <end position="162"/>
    </location>
</feature>
<feature type="compositionally biased region" description="Polar residues" evidence="1">
    <location>
        <begin position="450"/>
        <end position="465"/>
    </location>
</feature>
<feature type="compositionally biased region" description="Basic and acidic residues" evidence="1">
    <location>
        <begin position="93"/>
        <end position="113"/>
    </location>
</feature>
<feature type="compositionally biased region" description="Basic and acidic residues" evidence="1">
    <location>
        <begin position="380"/>
        <end position="411"/>
    </location>
</feature>
<feature type="compositionally biased region" description="Low complexity" evidence="1">
    <location>
        <begin position="13"/>
        <end position="23"/>
    </location>
</feature>
<evidence type="ECO:0000313" key="2">
    <source>
        <dbReference type="EMBL" id="CAH2350868.1"/>
    </source>
</evidence>
<feature type="compositionally biased region" description="Polar residues" evidence="1">
    <location>
        <begin position="625"/>
        <end position="641"/>
    </location>
</feature>
<gene>
    <name evidence="2" type="ORF">CLIB1423_02S06964</name>
</gene>
<keyword evidence="3" id="KW-1185">Reference proteome</keyword>
<dbReference type="OrthoDB" id="6375767at2759"/>
<organism evidence="2 3">
    <name type="scientific">[Candida] railenensis</name>
    <dbReference type="NCBI Taxonomy" id="45579"/>
    <lineage>
        <taxon>Eukaryota</taxon>
        <taxon>Fungi</taxon>
        <taxon>Dikarya</taxon>
        <taxon>Ascomycota</taxon>
        <taxon>Saccharomycotina</taxon>
        <taxon>Pichiomycetes</taxon>
        <taxon>Debaryomycetaceae</taxon>
        <taxon>Kurtzmaniella</taxon>
    </lineage>
</organism>